<accession>A0A927GJB4</accession>
<comment type="caution">
    <text evidence="2">The sequence shown here is derived from an EMBL/GenBank/DDBJ whole genome shotgun (WGS) entry which is preliminary data.</text>
</comment>
<organism evidence="2 3">
    <name type="scientific">Hymenobacter montanus</name>
    <dbReference type="NCBI Taxonomy" id="2771359"/>
    <lineage>
        <taxon>Bacteria</taxon>
        <taxon>Pseudomonadati</taxon>
        <taxon>Bacteroidota</taxon>
        <taxon>Cytophagia</taxon>
        <taxon>Cytophagales</taxon>
        <taxon>Hymenobacteraceae</taxon>
        <taxon>Hymenobacter</taxon>
    </lineage>
</organism>
<proteinExistence type="predicted"/>
<dbReference type="EMBL" id="JACXAD010000008">
    <property type="protein sequence ID" value="MBD2767979.1"/>
    <property type="molecule type" value="Genomic_DNA"/>
</dbReference>
<keyword evidence="3" id="KW-1185">Reference proteome</keyword>
<protein>
    <submittedName>
        <fullName evidence="2">Uncharacterized protein</fullName>
    </submittedName>
</protein>
<evidence type="ECO:0000313" key="3">
    <source>
        <dbReference type="Proteomes" id="UP000612233"/>
    </source>
</evidence>
<name>A0A927GJB4_9BACT</name>
<feature type="compositionally biased region" description="Pro residues" evidence="1">
    <location>
        <begin position="23"/>
        <end position="33"/>
    </location>
</feature>
<dbReference type="RefSeq" id="WP_191004798.1">
    <property type="nucleotide sequence ID" value="NZ_JACXAD010000008.1"/>
</dbReference>
<evidence type="ECO:0000313" key="2">
    <source>
        <dbReference type="EMBL" id="MBD2767979.1"/>
    </source>
</evidence>
<evidence type="ECO:0000256" key="1">
    <source>
        <dbReference type="SAM" id="MobiDB-lite"/>
    </source>
</evidence>
<sequence length="152" mass="16682">MPSGHHNSPGEERAPSAFSGEAPAPPGALPPETTPSQRHRLSGAVATAAIKLLPLMTLLESIRPQVANESVFRTRRKKIRAHFDLVYEELQVERPRHQALAHAFQALAELVREETRDISRDELKQAAKEVVLATLKNAPALLNAAHQARLLS</sequence>
<dbReference type="Proteomes" id="UP000612233">
    <property type="component" value="Unassembled WGS sequence"/>
</dbReference>
<gene>
    <name evidence="2" type="ORF">IC235_08745</name>
</gene>
<reference evidence="2" key="1">
    <citation type="submission" date="2020-09" db="EMBL/GenBank/DDBJ databases">
        <authorList>
            <person name="Kim M.K."/>
        </authorList>
    </citation>
    <scope>NUCLEOTIDE SEQUENCE</scope>
    <source>
        <strain evidence="2">BT664</strain>
    </source>
</reference>
<feature type="region of interest" description="Disordered" evidence="1">
    <location>
        <begin position="1"/>
        <end position="40"/>
    </location>
</feature>
<dbReference type="AlphaFoldDB" id="A0A927GJB4"/>